<proteinExistence type="predicted"/>
<sequence>MTFTQFKPDFMPISNMNPINTIDEVYRVAARPVAQLHSLVTELQHWYQAFSSHNYLQPCVIEGQAALVCKMHLGTTAPQAFRALKAICDQYGIFLKQDSRAEINPSPIAQNRRQLAVVLTFCLTMASAVQATNVNHDAITAAASVANQPVSLVINKQSLADVTLKISRETGIGFKFNAAVEHDLINIKLHAQNWKGALGQLLDNYNYSTIQEGNTIKTVFITGYKGGVKPTTQQDVKLAEDQPASFLETPAMVDITLPTDELTNLAEGGEMLVDLPVGTFTVKQESMVALEDGTLSWVGTMDDENQFYRFYLASTQDGEVIGNVFTPDGAYNIETIDGQTVMVEVNPVGMQASAMPE</sequence>
<reference evidence="1 2" key="1">
    <citation type="submission" date="2016-03" db="EMBL/GenBank/DDBJ databases">
        <authorList>
            <person name="Ploux O."/>
        </authorList>
    </citation>
    <scope>NUCLEOTIDE SEQUENCE [LARGE SCALE GENOMIC DNA]</scope>
    <source>
        <strain evidence="1 2">R-45370</strain>
    </source>
</reference>
<keyword evidence="2" id="KW-1185">Reference proteome</keyword>
<evidence type="ECO:0000313" key="1">
    <source>
        <dbReference type="EMBL" id="OAI17900.1"/>
    </source>
</evidence>
<dbReference type="AlphaFoldDB" id="A0A177NLJ7"/>
<name>A0A177NLJ7_9GAMM</name>
<dbReference type="Proteomes" id="UP000078476">
    <property type="component" value="Unassembled WGS sequence"/>
</dbReference>
<organism evidence="1 2">
    <name type="scientific">Methylomonas lenta</name>
    <dbReference type="NCBI Taxonomy" id="980561"/>
    <lineage>
        <taxon>Bacteria</taxon>
        <taxon>Pseudomonadati</taxon>
        <taxon>Pseudomonadota</taxon>
        <taxon>Gammaproteobacteria</taxon>
        <taxon>Methylococcales</taxon>
        <taxon>Methylococcaceae</taxon>
        <taxon>Methylomonas</taxon>
    </lineage>
</organism>
<evidence type="ECO:0000313" key="2">
    <source>
        <dbReference type="Proteomes" id="UP000078476"/>
    </source>
</evidence>
<comment type="caution">
    <text evidence="1">The sequence shown here is derived from an EMBL/GenBank/DDBJ whole genome shotgun (WGS) entry which is preliminary data.</text>
</comment>
<protein>
    <submittedName>
        <fullName evidence="1">Uncharacterized protein</fullName>
    </submittedName>
</protein>
<gene>
    <name evidence="1" type="ORF">A1359_05495</name>
</gene>
<dbReference type="STRING" id="980561.A1359_05495"/>
<accession>A0A177NLJ7</accession>
<dbReference type="EMBL" id="LUUI01000084">
    <property type="protein sequence ID" value="OAI17900.1"/>
    <property type="molecule type" value="Genomic_DNA"/>
</dbReference>